<dbReference type="PANTHER" id="PTHR10543:SF24">
    <property type="entry name" value="CAROTENOID ISOMEROOXYGENASE"/>
    <property type="match status" value="1"/>
</dbReference>
<dbReference type="GO" id="GO:0010436">
    <property type="term" value="F:carotenoid dioxygenase activity"/>
    <property type="evidence" value="ECO:0007669"/>
    <property type="project" value="TreeGrafter"/>
</dbReference>
<sequence length="552" mass="60927">MTSKTVPAFNDWPNDIGLTKPQFTTHEEQSDPVDLEVIGTIPSYVSGTLYRASTAGNTIPLSTTTTLPLSHWFDGLATVHRFTISPPSSSSSSSSVAAKITHTSRLTSSGVLTRVRRTGNLSGFTFGQKHDPCESLYAKFKSCFFSAGSPRATVDKSDKEEVNSCINVGVTISTDFPGADAGGGIVVKTDAAVVQLLNGSNLKPEKYLLQRDLHPDLRGPLSAAHARTDPLTGDLYNYNLDMRLRTSGYRVFRTRRDTGATEVLATIRDAPPAYIHSFWMSEDYVVLCIWNSRFAWRGARCIWEKNLVDAIADWDPRSRCFFYVIDRKGGKGVVAKFVDDVPFFVFHTVGAWEEGDGDLVLEALSYDNVDVIKRFYYENILSTEVENGKAWLGRGRTRLTRWRLANIPKTNGKVLPAVREFSVASEWGMELPTVNPLFVAKKNRYIYAVTSTTASNFMDGILKYDTATNSATHWQVHAHTPGEAIFVPDPSGSAEDDGVLLSVVLDGVSGRSYLLVLDARNMTELARAETKIVVGFGFHGKWDKEGVLGPEY</sequence>
<comment type="similarity">
    <text evidence="1">Belongs to the carotenoid oxygenase family.</text>
</comment>
<keyword evidence="2 5" id="KW-0479">Metal-binding</keyword>
<dbReference type="InterPro" id="IPR004294">
    <property type="entry name" value="Carotenoid_Oase"/>
</dbReference>
<dbReference type="AlphaFoldDB" id="A0A292Q1R5"/>
<name>A0A292Q1R5_9PEZI</name>
<dbReference type="GO" id="GO:0046872">
    <property type="term" value="F:metal ion binding"/>
    <property type="evidence" value="ECO:0007669"/>
    <property type="project" value="UniProtKB-KW"/>
</dbReference>
<feature type="binding site" evidence="5">
    <location>
        <position position="225"/>
    </location>
    <ligand>
        <name>Fe cation</name>
        <dbReference type="ChEBI" id="CHEBI:24875"/>
        <note>catalytic</note>
    </ligand>
</feature>
<keyword evidence="3" id="KW-0560">Oxidoreductase</keyword>
<evidence type="ECO:0000256" key="3">
    <source>
        <dbReference type="ARBA" id="ARBA00023002"/>
    </source>
</evidence>
<dbReference type="PANTHER" id="PTHR10543">
    <property type="entry name" value="BETA-CAROTENE DIOXYGENASE"/>
    <property type="match status" value="1"/>
</dbReference>
<evidence type="ECO:0000256" key="1">
    <source>
        <dbReference type="ARBA" id="ARBA00006787"/>
    </source>
</evidence>
<evidence type="ECO:0008006" key="8">
    <source>
        <dbReference type="Google" id="ProtNLM"/>
    </source>
</evidence>
<accession>A0A292Q1R5</accession>
<organism evidence="6 7">
    <name type="scientific">Tuber aestivum</name>
    <name type="common">summer truffle</name>
    <dbReference type="NCBI Taxonomy" id="59557"/>
    <lineage>
        <taxon>Eukaryota</taxon>
        <taxon>Fungi</taxon>
        <taxon>Dikarya</taxon>
        <taxon>Ascomycota</taxon>
        <taxon>Pezizomycotina</taxon>
        <taxon>Pezizomycetes</taxon>
        <taxon>Pezizales</taxon>
        <taxon>Tuberaceae</taxon>
        <taxon>Tuber</taxon>
    </lineage>
</organism>
<proteinExistence type="inferred from homology"/>
<feature type="binding site" evidence="5">
    <location>
        <position position="347"/>
    </location>
    <ligand>
        <name>Fe cation</name>
        <dbReference type="ChEBI" id="CHEBI:24875"/>
        <note>catalytic</note>
    </ligand>
</feature>
<dbReference type="Proteomes" id="UP001412239">
    <property type="component" value="Unassembled WGS sequence"/>
</dbReference>
<dbReference type="GO" id="GO:0016121">
    <property type="term" value="P:carotene catabolic process"/>
    <property type="evidence" value="ECO:0007669"/>
    <property type="project" value="TreeGrafter"/>
</dbReference>
<dbReference type="EMBL" id="LN890980">
    <property type="protein sequence ID" value="CUS12915.1"/>
    <property type="molecule type" value="Genomic_DNA"/>
</dbReference>
<evidence type="ECO:0000256" key="2">
    <source>
        <dbReference type="ARBA" id="ARBA00022723"/>
    </source>
</evidence>
<dbReference type="Pfam" id="PF03055">
    <property type="entry name" value="RPE65"/>
    <property type="match status" value="1"/>
</dbReference>
<evidence type="ECO:0000313" key="7">
    <source>
        <dbReference type="Proteomes" id="UP001412239"/>
    </source>
</evidence>
<gene>
    <name evidence="6" type="ORF">GSTUAT00002966001</name>
</gene>
<feature type="binding site" evidence="5">
    <location>
        <position position="539"/>
    </location>
    <ligand>
        <name>Fe cation</name>
        <dbReference type="ChEBI" id="CHEBI:24875"/>
        <note>catalytic</note>
    </ligand>
</feature>
<comment type="cofactor">
    <cofactor evidence="5">
        <name>Fe(2+)</name>
        <dbReference type="ChEBI" id="CHEBI:29033"/>
    </cofactor>
    <text evidence="5">Binds 1 Fe(2+) ion per subunit.</text>
</comment>
<protein>
    <recommendedName>
        <fullName evidence="8">Carotenoid oxygenase</fullName>
    </recommendedName>
</protein>
<feature type="binding site" evidence="5">
    <location>
        <position position="276"/>
    </location>
    <ligand>
        <name>Fe cation</name>
        <dbReference type="ChEBI" id="CHEBI:24875"/>
        <note>catalytic</note>
    </ligand>
</feature>
<evidence type="ECO:0000256" key="4">
    <source>
        <dbReference type="ARBA" id="ARBA00023004"/>
    </source>
</evidence>
<keyword evidence="7" id="KW-1185">Reference proteome</keyword>
<evidence type="ECO:0000256" key="5">
    <source>
        <dbReference type="PIRSR" id="PIRSR604294-1"/>
    </source>
</evidence>
<reference evidence="6" key="1">
    <citation type="submission" date="2015-10" db="EMBL/GenBank/DDBJ databases">
        <authorList>
            <person name="Regsiter A."/>
            <person name="william w."/>
        </authorList>
    </citation>
    <scope>NUCLEOTIDE SEQUENCE</scope>
    <source>
        <strain evidence="6">Montdore</strain>
    </source>
</reference>
<evidence type="ECO:0000313" key="6">
    <source>
        <dbReference type="EMBL" id="CUS12915.1"/>
    </source>
</evidence>
<keyword evidence="4 5" id="KW-0408">Iron</keyword>